<dbReference type="Pfam" id="PF13549">
    <property type="entry name" value="ATP-grasp_5"/>
    <property type="match status" value="1"/>
</dbReference>
<dbReference type="RefSeq" id="WP_182811096.1">
    <property type="nucleotide sequence ID" value="NZ_JACJFM010000047.1"/>
</dbReference>
<dbReference type="Pfam" id="PF13380">
    <property type="entry name" value="CoA_binding_2"/>
    <property type="match status" value="1"/>
</dbReference>
<name>A0A839IWS0_9GAMM</name>
<dbReference type="Gene3D" id="3.30.470.20">
    <property type="entry name" value="ATP-grasp fold, B domain"/>
    <property type="match status" value="1"/>
</dbReference>
<dbReference type="PROSITE" id="PS51186">
    <property type="entry name" value="GNAT"/>
    <property type="match status" value="1"/>
</dbReference>
<dbReference type="PANTHER" id="PTHR43334:SF1">
    <property type="entry name" value="3-HYDROXYPROPIONATE--COA LIGASE [ADP-FORMING]"/>
    <property type="match status" value="1"/>
</dbReference>
<dbReference type="InterPro" id="IPR032875">
    <property type="entry name" value="Succ_CoA_lig_flav_dom"/>
</dbReference>
<dbReference type="InterPro" id="IPR036291">
    <property type="entry name" value="NAD(P)-bd_dom_sf"/>
</dbReference>
<dbReference type="Pfam" id="PF13607">
    <property type="entry name" value="Succ_CoA_lig"/>
    <property type="match status" value="1"/>
</dbReference>
<evidence type="ECO:0000256" key="1">
    <source>
        <dbReference type="ARBA" id="ARBA00022598"/>
    </source>
</evidence>
<gene>
    <name evidence="5" type="ORF">H4O21_21660</name>
</gene>
<dbReference type="InterPro" id="IPR000182">
    <property type="entry name" value="GNAT_dom"/>
</dbReference>
<keyword evidence="1 5" id="KW-0436">Ligase</keyword>
<evidence type="ECO:0000256" key="2">
    <source>
        <dbReference type="ARBA" id="ARBA00022741"/>
    </source>
</evidence>
<evidence type="ECO:0000256" key="3">
    <source>
        <dbReference type="ARBA" id="ARBA00022840"/>
    </source>
</evidence>
<evidence type="ECO:0000313" key="6">
    <source>
        <dbReference type="Proteomes" id="UP000565262"/>
    </source>
</evidence>
<proteinExistence type="predicted"/>
<dbReference type="InterPro" id="IPR016102">
    <property type="entry name" value="Succinyl-CoA_synth-like"/>
</dbReference>
<dbReference type="Proteomes" id="UP000565262">
    <property type="component" value="Unassembled WGS sequence"/>
</dbReference>
<keyword evidence="2" id="KW-0547">Nucleotide-binding</keyword>
<dbReference type="InterPro" id="IPR003781">
    <property type="entry name" value="CoA-bd"/>
</dbReference>
<dbReference type="InterPro" id="IPR013815">
    <property type="entry name" value="ATP_grasp_subdomain_1"/>
</dbReference>
<organism evidence="5 6">
    <name type="scientific">Oceanospirillum sediminis</name>
    <dbReference type="NCBI Taxonomy" id="2760088"/>
    <lineage>
        <taxon>Bacteria</taxon>
        <taxon>Pseudomonadati</taxon>
        <taxon>Pseudomonadota</taxon>
        <taxon>Gammaproteobacteria</taxon>
        <taxon>Oceanospirillales</taxon>
        <taxon>Oceanospirillaceae</taxon>
        <taxon>Oceanospirillum</taxon>
    </lineage>
</organism>
<dbReference type="InterPro" id="IPR051538">
    <property type="entry name" value="Acyl-CoA_Synth/Transferase"/>
</dbReference>
<dbReference type="Gene3D" id="3.30.1490.20">
    <property type="entry name" value="ATP-grasp fold, A domain"/>
    <property type="match status" value="1"/>
</dbReference>
<dbReference type="Gene3D" id="3.40.630.30">
    <property type="match status" value="1"/>
</dbReference>
<protein>
    <submittedName>
        <fullName evidence="5">Bifunctional acetate--CoA ligase family protein/GNAT family N-acetyltransferase</fullName>
    </submittedName>
</protein>
<dbReference type="Pfam" id="PF13302">
    <property type="entry name" value="Acetyltransf_3"/>
    <property type="match status" value="1"/>
</dbReference>
<dbReference type="InterPro" id="IPR016181">
    <property type="entry name" value="Acyl_CoA_acyltransferase"/>
</dbReference>
<dbReference type="EMBL" id="JACJFM010000047">
    <property type="protein sequence ID" value="MBB1489222.1"/>
    <property type="molecule type" value="Genomic_DNA"/>
</dbReference>
<dbReference type="AlphaFoldDB" id="A0A839IWS0"/>
<dbReference type="GO" id="GO:0016747">
    <property type="term" value="F:acyltransferase activity, transferring groups other than amino-acyl groups"/>
    <property type="evidence" value="ECO:0007669"/>
    <property type="project" value="InterPro"/>
</dbReference>
<dbReference type="PANTHER" id="PTHR43334">
    <property type="entry name" value="ACETATE--COA LIGASE [ADP-FORMING]"/>
    <property type="match status" value="1"/>
</dbReference>
<accession>A0A839IWS0</accession>
<sequence>MGTRFLKYFFEPKSVAVFGASEKEFSMGGQVIRNLQDSQFPGQLYAVNIKGYDEVFGVRCFNNAEALAEYQVPDLAIICSPPEAIPDLVGRLGHLNVKAALVLSGGLSRVPSANPAHTLKDEMLTAARESGIRIMGPECLGILVPGRKLNASYSSRNVKAGKVAYIGQSGMLGNAMIDWANGQGIGFSHVVTLGDSVDVMLPDVIDYINRYSHAQAIILHLESISDARHLMTAIREASRNKLVLAIKSGRMISSEYAPEIITPGLKNRDDIYTAALNRAGVVRVNNVEELFDALESLSRIKPVTGDRLAIVSNGMGPSILAADKLMMSGGKLARLSEDTLTQLSENMPVQVSGTNPVNIGGDATPDRYVEVLNILANAPEVDAVVVLHAPTRLAPSWESAHAVIDNRGRFRKSILTCWMGMEEAGPARHEFNLAGVPTYVSPEHAVQAFMHMVNYRRSQSLLQEAPPSIPHETPYDVRRSARKMVVRAREEGRAALTHQESTQILKAYNIPVAPTWYAKDESEAEEITRNNLGDQALAVKIVHETSCQPFVYRKHPHKLSAGLLQDITTPEQMGQAVQRLKEKVEEKFPESDIYEYCIQPMQRGKHSMLLNLGVTRDPVFGPVILFGIGGYKENVMADRHIALPPLNMTLAFELIQRSHAYRLIKEHSDHPAEDIEAISEVLVKLSQMAADIPDLKGLEINPLIINRDEMLVVDVKIDLGEPAYHAIMPYPEELRETVTLKTGRKVEVRPIRGEDAPALVQFHSQLSEQSIRFRYFHNKSELTKRDLATLTMINYDRQMAFIAEEVLDDDSREILGVVRIWTDPDNIRTEFSVLIRDDLQGEGLGALLMRKMIKYSKSVGTLEMIGKILVENHPMRGLMRHLGFACHYNTDEQVIDAVMPLNEPQNEWQRHRLESTSGV</sequence>
<dbReference type="SMART" id="SM00881">
    <property type="entry name" value="CoA_binding"/>
    <property type="match status" value="1"/>
</dbReference>
<evidence type="ECO:0000259" key="4">
    <source>
        <dbReference type="PROSITE" id="PS51186"/>
    </source>
</evidence>
<feature type="domain" description="N-acetyltransferase" evidence="4">
    <location>
        <begin position="746"/>
        <end position="904"/>
    </location>
</feature>
<keyword evidence="6" id="KW-1185">Reference proteome</keyword>
<dbReference type="SUPFAM" id="SSF52210">
    <property type="entry name" value="Succinyl-CoA synthetase domains"/>
    <property type="match status" value="2"/>
</dbReference>
<dbReference type="SUPFAM" id="SSF55729">
    <property type="entry name" value="Acyl-CoA N-acyltransferases (Nat)"/>
    <property type="match status" value="1"/>
</dbReference>
<keyword evidence="3" id="KW-0067">ATP-binding</keyword>
<comment type="caution">
    <text evidence="5">The sequence shown here is derived from an EMBL/GenBank/DDBJ whole genome shotgun (WGS) entry which is preliminary data.</text>
</comment>
<reference evidence="5 6" key="1">
    <citation type="submission" date="2020-08" db="EMBL/GenBank/DDBJ databases">
        <title>Oceanospirillum sp. nov. isolated from marine sediment.</title>
        <authorList>
            <person name="Ji X."/>
        </authorList>
    </citation>
    <scope>NUCLEOTIDE SEQUENCE [LARGE SCALE GENOMIC DNA]</scope>
    <source>
        <strain evidence="5 6">D5</strain>
    </source>
</reference>
<dbReference type="Gene3D" id="3.40.50.720">
    <property type="entry name" value="NAD(P)-binding Rossmann-like Domain"/>
    <property type="match status" value="1"/>
</dbReference>
<dbReference type="GO" id="GO:0005524">
    <property type="term" value="F:ATP binding"/>
    <property type="evidence" value="ECO:0007669"/>
    <property type="project" value="UniProtKB-KW"/>
</dbReference>
<dbReference type="GO" id="GO:0016874">
    <property type="term" value="F:ligase activity"/>
    <property type="evidence" value="ECO:0007669"/>
    <property type="project" value="UniProtKB-KW"/>
</dbReference>
<dbReference type="SUPFAM" id="SSF51735">
    <property type="entry name" value="NAD(P)-binding Rossmann-fold domains"/>
    <property type="match status" value="1"/>
</dbReference>
<keyword evidence="5" id="KW-0808">Transferase</keyword>
<evidence type="ECO:0000313" key="5">
    <source>
        <dbReference type="EMBL" id="MBB1489222.1"/>
    </source>
</evidence>
<dbReference type="SUPFAM" id="SSF56059">
    <property type="entry name" value="Glutathione synthetase ATP-binding domain-like"/>
    <property type="match status" value="1"/>
</dbReference>
<dbReference type="Gene3D" id="3.40.50.261">
    <property type="entry name" value="Succinyl-CoA synthetase domains"/>
    <property type="match status" value="2"/>
</dbReference>